<organism evidence="1 2">
    <name type="scientific">[Anoxybacillus] calidus</name>
    <dbReference type="NCBI Taxonomy" id="575178"/>
    <lineage>
        <taxon>Bacteria</taxon>
        <taxon>Bacillati</taxon>
        <taxon>Bacillota</taxon>
        <taxon>Bacilli</taxon>
        <taxon>Bacillales</taxon>
        <taxon>Anoxybacillaceae</taxon>
        <taxon>Paranoxybacillus</taxon>
    </lineage>
</organism>
<protein>
    <submittedName>
        <fullName evidence="1">Uncharacterized protein</fullName>
    </submittedName>
</protein>
<accession>A0A7V9YWM6</accession>
<comment type="caution">
    <text evidence="1">The sequence shown here is derived from an EMBL/GenBank/DDBJ whole genome shotgun (WGS) entry which is preliminary data.</text>
</comment>
<evidence type="ECO:0000313" key="2">
    <source>
        <dbReference type="Proteomes" id="UP000580891"/>
    </source>
</evidence>
<sequence>MITYTGEEVFSCVFIYGLKQQLQVIFCNIGLYDR</sequence>
<dbReference type="Proteomes" id="UP000580891">
    <property type="component" value="Unassembled WGS sequence"/>
</dbReference>
<dbReference type="EMBL" id="JACDUU010000001">
    <property type="protein sequence ID" value="MBA2869807.1"/>
    <property type="molecule type" value="Genomic_DNA"/>
</dbReference>
<keyword evidence="2" id="KW-1185">Reference proteome</keyword>
<proteinExistence type="predicted"/>
<gene>
    <name evidence="1" type="ORF">HNQ85_000065</name>
</gene>
<evidence type="ECO:0000313" key="1">
    <source>
        <dbReference type="EMBL" id="MBA2869807.1"/>
    </source>
</evidence>
<name>A0A7V9YWM6_9BACL</name>
<dbReference type="AlphaFoldDB" id="A0A7V9YWM6"/>
<reference evidence="1 2" key="1">
    <citation type="submission" date="2020-07" db="EMBL/GenBank/DDBJ databases">
        <title>Genomic Encyclopedia of Type Strains, Phase IV (KMG-IV): sequencing the most valuable type-strain genomes for metagenomic binning, comparative biology and taxonomic classification.</title>
        <authorList>
            <person name="Goeker M."/>
        </authorList>
    </citation>
    <scope>NUCLEOTIDE SEQUENCE [LARGE SCALE GENOMIC DNA]</scope>
    <source>
        <strain evidence="1 2">DSM 25220</strain>
    </source>
</reference>